<keyword evidence="5" id="KW-0132">Cell division</keyword>
<keyword evidence="3" id="KW-1003">Cell membrane</keyword>
<evidence type="ECO:0000256" key="6">
    <source>
        <dbReference type="ARBA" id="ARBA00022692"/>
    </source>
</evidence>
<evidence type="ECO:0000256" key="10">
    <source>
        <dbReference type="RuleBase" id="RU003879"/>
    </source>
</evidence>
<keyword evidence="13" id="KW-1185">Reference proteome</keyword>
<evidence type="ECO:0000256" key="3">
    <source>
        <dbReference type="ARBA" id="ARBA00022475"/>
    </source>
</evidence>
<dbReference type="GO" id="GO:0005886">
    <property type="term" value="C:plasma membrane"/>
    <property type="evidence" value="ECO:0007669"/>
    <property type="project" value="UniProtKB-SubCell"/>
</dbReference>
<keyword evidence="10" id="KW-0653">Protein transport</keyword>
<evidence type="ECO:0000256" key="1">
    <source>
        <dbReference type="ARBA" id="ARBA00004162"/>
    </source>
</evidence>
<evidence type="ECO:0000256" key="11">
    <source>
        <dbReference type="SAM" id="Phobius"/>
    </source>
</evidence>
<dbReference type="InterPro" id="IPR003400">
    <property type="entry name" value="ExbD"/>
</dbReference>
<keyword evidence="6 10" id="KW-0812">Transmembrane</keyword>
<dbReference type="PANTHER" id="PTHR30558:SF7">
    <property type="entry name" value="TOL-PAL SYSTEM PROTEIN TOLR"/>
    <property type="match status" value="1"/>
</dbReference>
<name>A0A011MI79_9PROT</name>
<protein>
    <submittedName>
        <fullName evidence="12">Biopolymer transport protein ExbD</fullName>
    </submittedName>
</protein>
<dbReference type="GO" id="GO:0015031">
    <property type="term" value="P:protein transport"/>
    <property type="evidence" value="ECO:0007669"/>
    <property type="project" value="UniProtKB-KW"/>
</dbReference>
<evidence type="ECO:0000256" key="9">
    <source>
        <dbReference type="ARBA" id="ARBA00023306"/>
    </source>
</evidence>
<gene>
    <name evidence="12" type="primary">exbD_1</name>
    <name evidence="12" type="ORF">AW08_00131</name>
</gene>
<dbReference type="Gene3D" id="3.30.420.270">
    <property type="match status" value="1"/>
</dbReference>
<dbReference type="GO" id="GO:0022857">
    <property type="term" value="F:transmembrane transporter activity"/>
    <property type="evidence" value="ECO:0007669"/>
    <property type="project" value="InterPro"/>
</dbReference>
<keyword evidence="8 11" id="KW-0472">Membrane</keyword>
<dbReference type="STRING" id="1454001.AW08_00131"/>
<dbReference type="Pfam" id="PF02472">
    <property type="entry name" value="ExbD"/>
    <property type="match status" value="1"/>
</dbReference>
<comment type="caution">
    <text evidence="12">The sequence shown here is derived from an EMBL/GenBank/DDBJ whole genome shotgun (WGS) entry which is preliminary data.</text>
</comment>
<dbReference type="PANTHER" id="PTHR30558">
    <property type="entry name" value="EXBD MEMBRANE COMPONENT OF PMF-DRIVEN MACROMOLECULE IMPORT SYSTEM"/>
    <property type="match status" value="1"/>
</dbReference>
<feature type="transmembrane region" description="Helical" evidence="11">
    <location>
        <begin position="12"/>
        <end position="33"/>
    </location>
</feature>
<dbReference type="AlphaFoldDB" id="A0A011MI79"/>
<evidence type="ECO:0000256" key="5">
    <source>
        <dbReference type="ARBA" id="ARBA00022618"/>
    </source>
</evidence>
<keyword evidence="4" id="KW-0997">Cell inner membrane</keyword>
<comment type="subcellular location">
    <subcellularLocation>
        <location evidence="1">Cell membrane</location>
        <topology evidence="1">Single-pass membrane protein</topology>
    </subcellularLocation>
    <subcellularLocation>
        <location evidence="10">Cell membrane</location>
        <topology evidence="10">Single-pass type II membrane protein</topology>
    </subcellularLocation>
</comment>
<dbReference type="PATRIC" id="fig|1454001.3.peg.313"/>
<proteinExistence type="inferred from homology"/>
<dbReference type="NCBIfam" id="TIGR02801">
    <property type="entry name" value="tolR"/>
    <property type="match status" value="1"/>
</dbReference>
<keyword evidence="7 11" id="KW-1133">Transmembrane helix</keyword>
<comment type="similarity">
    <text evidence="2 10">Belongs to the ExbD/TolR family.</text>
</comment>
<organism evidence="12 13">
    <name type="scientific">Candidatus Accumulibacter adjunctus</name>
    <dbReference type="NCBI Taxonomy" id="1454001"/>
    <lineage>
        <taxon>Bacteria</taxon>
        <taxon>Pseudomonadati</taxon>
        <taxon>Pseudomonadota</taxon>
        <taxon>Betaproteobacteria</taxon>
        <taxon>Candidatus Accumulibacter</taxon>
    </lineage>
</organism>
<dbReference type="Proteomes" id="UP000020218">
    <property type="component" value="Unassembled WGS sequence"/>
</dbReference>
<evidence type="ECO:0000256" key="4">
    <source>
        <dbReference type="ARBA" id="ARBA00022519"/>
    </source>
</evidence>
<dbReference type="EMBL" id="JFAX01000001">
    <property type="protein sequence ID" value="EXI69638.1"/>
    <property type="molecule type" value="Genomic_DNA"/>
</dbReference>
<evidence type="ECO:0000256" key="8">
    <source>
        <dbReference type="ARBA" id="ARBA00023136"/>
    </source>
</evidence>
<evidence type="ECO:0000256" key="2">
    <source>
        <dbReference type="ARBA" id="ARBA00005811"/>
    </source>
</evidence>
<keyword evidence="9" id="KW-0131">Cell cycle</keyword>
<accession>A0A011MI79</accession>
<evidence type="ECO:0000313" key="13">
    <source>
        <dbReference type="Proteomes" id="UP000020218"/>
    </source>
</evidence>
<keyword evidence="10" id="KW-0813">Transport</keyword>
<sequence>MRSRRLKNEINVVPYIDVMLVLLVIFMVTAPMMTTASIDVPSVGKAAQPPVEALQVIVRADRTLALLAPGKSERPLSRRELVQEIASAQRRNPEQAVLIAGDRNVKYQAVLEVMDDLQQQQVKRIGLLVQPSDR</sequence>
<dbReference type="GO" id="GO:0051301">
    <property type="term" value="P:cell division"/>
    <property type="evidence" value="ECO:0007669"/>
    <property type="project" value="UniProtKB-KW"/>
</dbReference>
<evidence type="ECO:0000256" key="7">
    <source>
        <dbReference type="ARBA" id="ARBA00022989"/>
    </source>
</evidence>
<evidence type="ECO:0000313" key="12">
    <source>
        <dbReference type="EMBL" id="EXI69638.1"/>
    </source>
</evidence>
<reference evidence="12" key="1">
    <citation type="submission" date="2014-02" db="EMBL/GenBank/DDBJ databases">
        <title>Expanding our view of genomic diversity in Candidatus Accumulibacter clades.</title>
        <authorList>
            <person name="Skennerton C.T."/>
            <person name="Barr J.J."/>
            <person name="Slater F.R."/>
            <person name="Bond P.L."/>
            <person name="Tyson G.W."/>
        </authorList>
    </citation>
    <scope>NUCLEOTIDE SEQUENCE [LARGE SCALE GENOMIC DNA]</scope>
</reference>
<dbReference type="InterPro" id="IPR014168">
    <property type="entry name" value="Tol-Pal_TolR"/>
</dbReference>